<comment type="caution">
    <text evidence="2">The sequence shown here is derived from an EMBL/GenBank/DDBJ whole genome shotgun (WGS) entry which is preliminary data.</text>
</comment>
<dbReference type="AlphaFoldDB" id="A0A2N8PR76"/>
<protein>
    <submittedName>
        <fullName evidence="2">Toxin</fullName>
    </submittedName>
</protein>
<name>A0A2N8PR76_STRNR</name>
<keyword evidence="3" id="KW-1185">Reference proteome</keyword>
<dbReference type="RefSeq" id="WP_102922420.1">
    <property type="nucleotide sequence ID" value="NZ_LJSN01000001.1"/>
</dbReference>
<dbReference type="InterPro" id="IPR007278">
    <property type="entry name" value="DUF397"/>
</dbReference>
<dbReference type="Proteomes" id="UP000236047">
    <property type="component" value="Unassembled WGS sequence"/>
</dbReference>
<evidence type="ECO:0000313" key="2">
    <source>
        <dbReference type="EMBL" id="PNE43497.1"/>
    </source>
</evidence>
<reference evidence="3" key="1">
    <citation type="submission" date="2015-09" db="EMBL/GenBank/DDBJ databases">
        <authorList>
            <person name="Graham D.E."/>
            <person name="Mahan K.M."/>
            <person name="Klingeman D.M."/>
            <person name="Fida T."/>
            <person name="Giannone R.J."/>
            <person name="Hettich R.L."/>
            <person name="Parry R.J."/>
            <person name="Spain J.C."/>
        </authorList>
    </citation>
    <scope>NUCLEOTIDE SEQUENCE [LARGE SCALE GENOMIC DNA]</scope>
    <source>
        <strain evidence="3">JCM 4701</strain>
    </source>
</reference>
<dbReference type="Pfam" id="PF04149">
    <property type="entry name" value="DUF397"/>
    <property type="match status" value="1"/>
</dbReference>
<evidence type="ECO:0000259" key="1">
    <source>
        <dbReference type="Pfam" id="PF04149"/>
    </source>
</evidence>
<organism evidence="2 3">
    <name type="scientific">Streptomyces noursei</name>
    <name type="common">Streptomyces albulus</name>
    <dbReference type="NCBI Taxonomy" id="1971"/>
    <lineage>
        <taxon>Bacteria</taxon>
        <taxon>Bacillati</taxon>
        <taxon>Actinomycetota</taxon>
        <taxon>Actinomycetes</taxon>
        <taxon>Kitasatosporales</taxon>
        <taxon>Streptomycetaceae</taxon>
        <taxon>Streptomyces</taxon>
    </lineage>
</organism>
<gene>
    <name evidence="2" type="ORF">AOB60_00850</name>
</gene>
<proteinExistence type="predicted"/>
<feature type="domain" description="DUF397" evidence="1">
    <location>
        <begin position="13"/>
        <end position="69"/>
    </location>
</feature>
<sequence length="75" mass="7941">MALNKSLDLAPAAAWFKSSYSGNGNNCVEVADLTATPHRAVGLRDSNDPNGPALLLPPATFAHFISDVRDGKFDL</sequence>
<dbReference type="EMBL" id="LJSN01000001">
    <property type="protein sequence ID" value="PNE43497.1"/>
    <property type="molecule type" value="Genomic_DNA"/>
</dbReference>
<accession>A0A2N8PR76</accession>
<evidence type="ECO:0000313" key="3">
    <source>
        <dbReference type="Proteomes" id="UP000236047"/>
    </source>
</evidence>